<proteinExistence type="predicted"/>
<dbReference type="InterPro" id="IPR036875">
    <property type="entry name" value="Znf_CCHC_sf"/>
</dbReference>
<accession>A0A8J9YKB7</accession>
<dbReference type="InterPro" id="IPR000477">
    <property type="entry name" value="RT_dom"/>
</dbReference>
<dbReference type="SUPFAM" id="SSF57756">
    <property type="entry name" value="Retrovirus zinc finger-like domains"/>
    <property type="match status" value="2"/>
</dbReference>
<evidence type="ECO:0000256" key="2">
    <source>
        <dbReference type="SAM" id="MobiDB-lite"/>
    </source>
</evidence>
<keyword evidence="1" id="KW-0479">Metal-binding</keyword>
<dbReference type="PROSITE" id="PS50878">
    <property type="entry name" value="RT_POL"/>
    <property type="match status" value="1"/>
</dbReference>
<dbReference type="Proteomes" id="UP000838412">
    <property type="component" value="Chromosome 1"/>
</dbReference>
<dbReference type="Pfam" id="PF00078">
    <property type="entry name" value="RVT_1"/>
    <property type="match status" value="2"/>
</dbReference>
<dbReference type="InterPro" id="IPR001878">
    <property type="entry name" value="Znf_CCHC"/>
</dbReference>
<protein>
    <submittedName>
        <fullName evidence="5">ZCCHC3 protein</fullName>
    </submittedName>
</protein>
<feature type="domain" description="CCHC-type" evidence="3">
    <location>
        <begin position="388"/>
        <end position="402"/>
    </location>
</feature>
<dbReference type="OrthoDB" id="416119at2759"/>
<feature type="region of interest" description="Disordered" evidence="2">
    <location>
        <begin position="668"/>
        <end position="749"/>
    </location>
</feature>
<keyword evidence="1" id="KW-0863">Zinc-finger</keyword>
<feature type="compositionally biased region" description="Low complexity" evidence="2">
    <location>
        <begin position="780"/>
        <end position="792"/>
    </location>
</feature>
<dbReference type="InterPro" id="IPR043502">
    <property type="entry name" value="DNA/RNA_pol_sf"/>
</dbReference>
<evidence type="ECO:0000256" key="1">
    <source>
        <dbReference type="PROSITE-ProRule" id="PRU00047"/>
    </source>
</evidence>
<dbReference type="CDD" id="cd01650">
    <property type="entry name" value="RT_nLTR_like"/>
    <property type="match status" value="1"/>
</dbReference>
<feature type="region of interest" description="Disordered" evidence="2">
    <location>
        <begin position="778"/>
        <end position="806"/>
    </location>
</feature>
<sequence>MGVGPGFRAYISTLYSKAASSILVNGELSELFNPSRGVRQGCSLSPLLYVLSLEPFSQMVRDNANIRGLRLPGGAEVKLSQYADDNSGILADDLSILHFVQDVSVYEKGSGARLNKGKTKGLWLGRWRGRSSSPVPGIDFVSTFLVLLGEAIGNIDMAEENWRRRAAQLELGSKQQRHHEPGETGRARRGSGKFQDVCLWFGIEESTRGRETSDVNKPLGVAGPTATSPHFEDKDKKEEDIPPSEKVAPDRTATTLPSESGDVEIDTFGAGINVMTALNIPLELDDNYVRNRLREYGEVLDSKYVSYASQGFPEILTGTRQYRIRLKSHVHNTMRLGDETFSFRYAGQPRLCHRCGREGHLFADCDEDKCSMCMGLGHLAQDCTSGIKCNVCGEEGHAGRSCQLNFPSARGRETSDVNKPLGVAGPTATSPHFEDKDKKEEDIPPSEKVAPDRTATTLPSESGDVEIDTFGAGITVMTALNIPLELDDNYVRNRLREYGEVLDSKYVSYASQGFPEILTGTRQYRIRLKSHVHNTMRLGDETFSFRYAGQPRLCHRCGREGHLFADCDEDKCSKCMGLCHLAQDCTSGIKCNVCGEEWHAGRSCQLNFPYRLGGRVLEHRLVGRVLVVRNLTLGLMNNNQLGWVLMMTKWHLVGQTLVRNRLYQESRVRALPKSPRSQKLVRNRLCQESQKGKNTSEEEKKDPCEDDDKSNLSRKDMWDQYSQYPPSGANKLPSQLEESDEHKPLSGENDSVANIHLSLEESFTNDLVMDLNEHIESDVESSVCSSSQMGSESESDTQKDPVPSVQRGRGLWKCNVKVLSDPRLEEEFREKYPMWRKSLEEGQSAREWWDTVKSYCKDLVIKYSKLRAQADSLIQKGMERKVDSLRSRLNVGDRSPATREEYETEKENLNNLILDRLKGQRLRAKVRAFEEDEKPTRFFFQAERRKGQKRVIQEVRDDSGDVVTTTPQILAVFKQFYTDLYRAGCIDEEEQEYFLSKLSESLPDDCVESLDGNLTLAELEAAVKGMENGKSPGSDGLPKEFYIKFREIIGPDFLEVLNEGLDVGQLSESQREGVISLLEKKGDQLNPANKRPISLLNVDYKILSKALANRLKNVIASVVHIDRSCGIPGRSIEDSVCLLRDIVEYVNGTNSSGVLIALDQEKAFDRVDHKFMANVLDKLGFGPNLKRMIASLYCEVSSRVLVNGTLSE</sequence>
<dbReference type="SMART" id="SM00343">
    <property type="entry name" value="ZnF_C2HC"/>
    <property type="match status" value="6"/>
</dbReference>
<organism evidence="5 6">
    <name type="scientific">Branchiostoma lanceolatum</name>
    <name type="common">Common lancelet</name>
    <name type="synonym">Amphioxus lanceolatum</name>
    <dbReference type="NCBI Taxonomy" id="7740"/>
    <lineage>
        <taxon>Eukaryota</taxon>
        <taxon>Metazoa</taxon>
        <taxon>Chordata</taxon>
        <taxon>Cephalochordata</taxon>
        <taxon>Leptocardii</taxon>
        <taxon>Amphioxiformes</taxon>
        <taxon>Branchiostomatidae</taxon>
        <taxon>Branchiostoma</taxon>
    </lineage>
</organism>
<feature type="region of interest" description="Disordered" evidence="2">
    <location>
        <begin position="211"/>
        <end position="262"/>
    </location>
</feature>
<dbReference type="SUPFAM" id="SSF56672">
    <property type="entry name" value="DNA/RNA polymerases"/>
    <property type="match status" value="1"/>
</dbReference>
<feature type="region of interest" description="Disordered" evidence="2">
    <location>
        <begin position="409"/>
        <end position="462"/>
    </location>
</feature>
<feature type="region of interest" description="Disordered" evidence="2">
    <location>
        <begin position="170"/>
        <end position="190"/>
    </location>
</feature>
<evidence type="ECO:0000313" key="6">
    <source>
        <dbReference type="Proteomes" id="UP000838412"/>
    </source>
</evidence>
<feature type="compositionally biased region" description="Basic and acidic residues" evidence="2">
    <location>
        <begin position="690"/>
        <end position="718"/>
    </location>
</feature>
<name>A0A8J9YKB7_BRALA</name>
<feature type="domain" description="CCHC-type" evidence="3">
    <location>
        <begin position="554"/>
        <end position="569"/>
    </location>
</feature>
<evidence type="ECO:0000259" key="3">
    <source>
        <dbReference type="PROSITE" id="PS50158"/>
    </source>
</evidence>
<dbReference type="PROSITE" id="PS50158">
    <property type="entry name" value="ZF_CCHC"/>
    <property type="match status" value="3"/>
</dbReference>
<feature type="compositionally biased region" description="Basic and acidic residues" evidence="2">
    <location>
        <begin position="230"/>
        <end position="240"/>
    </location>
</feature>
<dbReference type="Gene3D" id="4.10.60.10">
    <property type="entry name" value="Zinc finger, CCHC-type"/>
    <property type="match status" value="2"/>
</dbReference>
<reference evidence="5" key="1">
    <citation type="submission" date="2022-01" db="EMBL/GenBank/DDBJ databases">
        <authorList>
            <person name="Braso-Vives M."/>
        </authorList>
    </citation>
    <scope>NUCLEOTIDE SEQUENCE</scope>
</reference>
<dbReference type="GO" id="GO:0008270">
    <property type="term" value="F:zinc ion binding"/>
    <property type="evidence" value="ECO:0007669"/>
    <property type="project" value="UniProtKB-KW"/>
</dbReference>
<feature type="domain" description="CCHC-type" evidence="3">
    <location>
        <begin position="352"/>
        <end position="367"/>
    </location>
</feature>
<evidence type="ECO:0000313" key="5">
    <source>
        <dbReference type="EMBL" id="CAH1233540.1"/>
    </source>
</evidence>
<dbReference type="AlphaFoldDB" id="A0A8J9YKB7"/>
<feature type="compositionally biased region" description="Basic and acidic residues" evidence="2">
    <location>
        <begin position="432"/>
        <end position="442"/>
    </location>
</feature>
<dbReference type="GO" id="GO:0003676">
    <property type="term" value="F:nucleic acid binding"/>
    <property type="evidence" value="ECO:0007669"/>
    <property type="project" value="InterPro"/>
</dbReference>
<dbReference type="PANTHER" id="PTHR19446">
    <property type="entry name" value="REVERSE TRANSCRIPTASES"/>
    <property type="match status" value="1"/>
</dbReference>
<keyword evidence="6" id="KW-1185">Reference proteome</keyword>
<evidence type="ECO:0000259" key="4">
    <source>
        <dbReference type="PROSITE" id="PS50878"/>
    </source>
</evidence>
<feature type="domain" description="Reverse transcriptase" evidence="4">
    <location>
        <begin position="1"/>
        <end position="132"/>
    </location>
</feature>
<keyword evidence="1" id="KW-0862">Zinc</keyword>
<gene>
    <name evidence="5" type="primary">ZCCHC3</name>
    <name evidence="5" type="ORF">BLAG_LOCUS2281</name>
</gene>
<dbReference type="EMBL" id="OV696686">
    <property type="protein sequence ID" value="CAH1233540.1"/>
    <property type="molecule type" value="Genomic_DNA"/>
</dbReference>